<comment type="similarity">
    <text evidence="2">Belongs to the GtrA family.</text>
</comment>
<evidence type="ECO:0000256" key="1">
    <source>
        <dbReference type="ARBA" id="ARBA00004141"/>
    </source>
</evidence>
<comment type="subcellular location">
    <subcellularLocation>
        <location evidence="1">Membrane</location>
        <topology evidence="1">Multi-pass membrane protein</topology>
    </subcellularLocation>
</comment>
<reference evidence="9" key="2">
    <citation type="submission" date="2023-01" db="EMBL/GenBank/DDBJ databases">
        <authorList>
            <person name="Sun Q."/>
            <person name="Evtushenko L."/>
        </authorList>
    </citation>
    <scope>NUCLEOTIDE SEQUENCE</scope>
    <source>
        <strain evidence="9">VKM Ac-2007</strain>
    </source>
</reference>
<feature type="compositionally biased region" description="Basic and acidic residues" evidence="6">
    <location>
        <begin position="125"/>
        <end position="145"/>
    </location>
</feature>
<dbReference type="PANTHER" id="PTHR38459">
    <property type="entry name" value="PROPHAGE BACTOPRENOL-LINKED GLUCOSE TRANSLOCASE HOMOLOG"/>
    <property type="match status" value="1"/>
</dbReference>
<dbReference type="InterPro" id="IPR051401">
    <property type="entry name" value="GtrA_CellWall_Glycosyl"/>
</dbReference>
<dbReference type="RefSeq" id="WP_271223548.1">
    <property type="nucleotide sequence ID" value="NZ_BAAAVD010000013.1"/>
</dbReference>
<evidence type="ECO:0000313" key="10">
    <source>
        <dbReference type="Proteomes" id="UP001143474"/>
    </source>
</evidence>
<dbReference type="Pfam" id="PF04138">
    <property type="entry name" value="GtrA_DPMS_TM"/>
    <property type="match status" value="1"/>
</dbReference>
<evidence type="ECO:0000256" key="7">
    <source>
        <dbReference type="SAM" id="Phobius"/>
    </source>
</evidence>
<dbReference type="GO" id="GO:0000271">
    <property type="term" value="P:polysaccharide biosynthetic process"/>
    <property type="evidence" value="ECO:0007669"/>
    <property type="project" value="InterPro"/>
</dbReference>
<evidence type="ECO:0000256" key="5">
    <source>
        <dbReference type="ARBA" id="ARBA00023136"/>
    </source>
</evidence>
<feature type="region of interest" description="Disordered" evidence="6">
    <location>
        <begin position="123"/>
        <end position="145"/>
    </location>
</feature>
<sequence length="145" mass="15783">MNGSRLQFARFLVGGTVNTCTGYGLFLVLSWWLPPSAAYSVTYVFGVAFSYAINTFFVFRTRASVGSAARFPLAYLLSYLVGLALLTALTGAGLDSRIAMVVVMAVNVPLTFVMTRRVLRGGTRAPEDDRASRVAAPRHREPSPR</sequence>
<keyword evidence="3 7" id="KW-0812">Transmembrane</keyword>
<dbReference type="Proteomes" id="UP001143474">
    <property type="component" value="Unassembled WGS sequence"/>
</dbReference>
<dbReference type="PANTHER" id="PTHR38459:SF1">
    <property type="entry name" value="PROPHAGE BACTOPRENOL-LINKED GLUCOSE TRANSLOCASE HOMOLOG"/>
    <property type="match status" value="1"/>
</dbReference>
<evidence type="ECO:0000256" key="2">
    <source>
        <dbReference type="ARBA" id="ARBA00009399"/>
    </source>
</evidence>
<evidence type="ECO:0000259" key="8">
    <source>
        <dbReference type="Pfam" id="PF04138"/>
    </source>
</evidence>
<name>A0A9W6IAY3_9ACTN</name>
<keyword evidence="10" id="KW-1185">Reference proteome</keyword>
<reference evidence="9" key="1">
    <citation type="journal article" date="2014" name="Int. J. Syst. Evol. Microbiol.">
        <title>Complete genome sequence of Corynebacterium casei LMG S-19264T (=DSM 44701T), isolated from a smear-ripened cheese.</title>
        <authorList>
            <consortium name="US DOE Joint Genome Institute (JGI-PGF)"/>
            <person name="Walter F."/>
            <person name="Albersmeier A."/>
            <person name="Kalinowski J."/>
            <person name="Ruckert C."/>
        </authorList>
    </citation>
    <scope>NUCLEOTIDE SEQUENCE</scope>
    <source>
        <strain evidence="9">VKM Ac-2007</strain>
    </source>
</reference>
<feature type="transmembrane region" description="Helical" evidence="7">
    <location>
        <begin position="98"/>
        <end position="115"/>
    </location>
</feature>
<feature type="transmembrane region" description="Helical" evidence="7">
    <location>
        <begin position="12"/>
        <end position="33"/>
    </location>
</feature>
<organism evidence="9 10">
    <name type="scientific">Streptosporangium carneum</name>
    <dbReference type="NCBI Taxonomy" id="47481"/>
    <lineage>
        <taxon>Bacteria</taxon>
        <taxon>Bacillati</taxon>
        <taxon>Actinomycetota</taxon>
        <taxon>Actinomycetes</taxon>
        <taxon>Streptosporangiales</taxon>
        <taxon>Streptosporangiaceae</taxon>
        <taxon>Streptosporangium</taxon>
    </lineage>
</organism>
<protein>
    <recommendedName>
        <fullName evidence="8">GtrA/DPMS transmembrane domain-containing protein</fullName>
    </recommendedName>
</protein>
<dbReference type="AlphaFoldDB" id="A0A9W6IAY3"/>
<feature type="transmembrane region" description="Helical" evidence="7">
    <location>
        <begin position="71"/>
        <end position="92"/>
    </location>
</feature>
<proteinExistence type="inferred from homology"/>
<feature type="transmembrane region" description="Helical" evidence="7">
    <location>
        <begin position="39"/>
        <end position="59"/>
    </location>
</feature>
<dbReference type="GO" id="GO:0005886">
    <property type="term" value="C:plasma membrane"/>
    <property type="evidence" value="ECO:0007669"/>
    <property type="project" value="TreeGrafter"/>
</dbReference>
<dbReference type="EMBL" id="BSEV01000048">
    <property type="protein sequence ID" value="GLK15330.1"/>
    <property type="molecule type" value="Genomic_DNA"/>
</dbReference>
<dbReference type="InterPro" id="IPR007267">
    <property type="entry name" value="GtrA_DPMS_TM"/>
</dbReference>
<evidence type="ECO:0000256" key="6">
    <source>
        <dbReference type="SAM" id="MobiDB-lite"/>
    </source>
</evidence>
<accession>A0A9W6IAY3</accession>
<evidence type="ECO:0000256" key="4">
    <source>
        <dbReference type="ARBA" id="ARBA00022989"/>
    </source>
</evidence>
<evidence type="ECO:0000313" key="9">
    <source>
        <dbReference type="EMBL" id="GLK15330.1"/>
    </source>
</evidence>
<feature type="domain" description="GtrA/DPMS transmembrane" evidence="8">
    <location>
        <begin position="10"/>
        <end position="118"/>
    </location>
</feature>
<comment type="caution">
    <text evidence="9">The sequence shown here is derived from an EMBL/GenBank/DDBJ whole genome shotgun (WGS) entry which is preliminary data.</text>
</comment>
<gene>
    <name evidence="9" type="ORF">GCM10017600_87430</name>
</gene>
<evidence type="ECO:0000256" key="3">
    <source>
        <dbReference type="ARBA" id="ARBA00022692"/>
    </source>
</evidence>
<keyword evidence="5 7" id="KW-0472">Membrane</keyword>
<keyword evidence="4 7" id="KW-1133">Transmembrane helix</keyword>